<name>A0A8C5CD04_GADMO</name>
<sequence>MSHKNELMGDDLLKIDYQIDDAEIGSTQQHVYNTCTTGVLCASRLSNPTDLCSGPSSSGPLFLCL</sequence>
<dbReference type="AlphaFoldDB" id="A0A8C5CD04"/>
<evidence type="ECO:0000313" key="2">
    <source>
        <dbReference type="Proteomes" id="UP000694546"/>
    </source>
</evidence>
<organism evidence="1 2">
    <name type="scientific">Gadus morhua</name>
    <name type="common">Atlantic cod</name>
    <dbReference type="NCBI Taxonomy" id="8049"/>
    <lineage>
        <taxon>Eukaryota</taxon>
        <taxon>Metazoa</taxon>
        <taxon>Chordata</taxon>
        <taxon>Craniata</taxon>
        <taxon>Vertebrata</taxon>
        <taxon>Euteleostomi</taxon>
        <taxon>Actinopterygii</taxon>
        <taxon>Neopterygii</taxon>
        <taxon>Teleostei</taxon>
        <taxon>Neoteleostei</taxon>
        <taxon>Acanthomorphata</taxon>
        <taxon>Zeiogadaria</taxon>
        <taxon>Gadariae</taxon>
        <taxon>Gadiformes</taxon>
        <taxon>Gadoidei</taxon>
        <taxon>Gadidae</taxon>
        <taxon>Gadus</taxon>
    </lineage>
</organism>
<dbReference type="Ensembl" id="ENSGMOT00000030314.1">
    <property type="protein sequence ID" value="ENSGMOP00000059572.1"/>
    <property type="gene ID" value="ENSGMOG00000029665.1"/>
</dbReference>
<keyword evidence="2" id="KW-1185">Reference proteome</keyword>
<reference evidence="1" key="1">
    <citation type="submission" date="2025-08" db="UniProtKB">
        <authorList>
            <consortium name="Ensembl"/>
        </authorList>
    </citation>
    <scope>IDENTIFICATION</scope>
</reference>
<proteinExistence type="predicted"/>
<protein>
    <submittedName>
        <fullName evidence="1">Uncharacterized protein</fullName>
    </submittedName>
</protein>
<accession>A0A8C5CD04</accession>
<evidence type="ECO:0000313" key="1">
    <source>
        <dbReference type="Ensembl" id="ENSGMOP00000059572.1"/>
    </source>
</evidence>
<dbReference type="Proteomes" id="UP000694546">
    <property type="component" value="Chromosome 4"/>
</dbReference>
<reference evidence="1" key="2">
    <citation type="submission" date="2025-09" db="UniProtKB">
        <authorList>
            <consortium name="Ensembl"/>
        </authorList>
    </citation>
    <scope>IDENTIFICATION</scope>
</reference>